<dbReference type="PANTHER" id="PTHR15126:SF4">
    <property type="entry name" value="SH3 DOMAIN-BINDING PROTEIN 2"/>
    <property type="match status" value="1"/>
</dbReference>
<dbReference type="EMBL" id="JAGFMF010012010">
    <property type="protein sequence ID" value="KAG8508657.1"/>
    <property type="molecule type" value="Genomic_DNA"/>
</dbReference>
<dbReference type="Gene3D" id="3.30.505.10">
    <property type="entry name" value="SH2 domain"/>
    <property type="match status" value="1"/>
</dbReference>
<dbReference type="Proteomes" id="UP000700334">
    <property type="component" value="Unassembled WGS sequence"/>
</dbReference>
<name>A0A8J6DGM2_GALPY</name>
<dbReference type="InterPro" id="IPR035848">
    <property type="entry name" value="SH3BP2"/>
</dbReference>
<accession>A0A8J6DGM2</accession>
<evidence type="ECO:0000313" key="2">
    <source>
        <dbReference type="EMBL" id="KAG8508657.1"/>
    </source>
</evidence>
<sequence>MAPCSPEPGLPGRCAAWRLPLHVLPRPVAPEGGACEPRAGHGSPGCPHVSRHLPGDLGEASLCRWCPGQACCAGLSPSRHRPALSSRPAAGSDRAASCPPRRSPPDGQSFRGFSFEKPREPAQADSCVEDEDEDYEKARRGQPRAEGRAEAVFINTTESCEVERLFKATSPRGVPQDGLYGIRNSSTKSGKVLVVWDEASNKVRNYRIFEKVGPAPGLVANVGGGHPGAPPSSCPLSSAGLGVALGPTWRRWLPRGWCASLGRGSWRGPDPVLPQDSKVYLEAEVLFAGVGGLVEHYHAHVLPGHQSLLLQRPYGYAGPR</sequence>
<evidence type="ECO:0000256" key="1">
    <source>
        <dbReference type="SAM" id="MobiDB-lite"/>
    </source>
</evidence>
<organism evidence="2 3">
    <name type="scientific">Galemys pyrenaicus</name>
    <name type="common">Iberian desman</name>
    <name type="synonym">Pyrenean desman</name>
    <dbReference type="NCBI Taxonomy" id="202257"/>
    <lineage>
        <taxon>Eukaryota</taxon>
        <taxon>Metazoa</taxon>
        <taxon>Chordata</taxon>
        <taxon>Craniata</taxon>
        <taxon>Vertebrata</taxon>
        <taxon>Euteleostomi</taxon>
        <taxon>Mammalia</taxon>
        <taxon>Eutheria</taxon>
        <taxon>Laurasiatheria</taxon>
        <taxon>Eulipotyphla</taxon>
        <taxon>Talpidae</taxon>
        <taxon>Galemys</taxon>
    </lineage>
</organism>
<comment type="caution">
    <text evidence="2">The sequence shown here is derived from an EMBL/GenBank/DDBJ whole genome shotgun (WGS) entry which is preliminary data.</text>
</comment>
<evidence type="ECO:0000313" key="3">
    <source>
        <dbReference type="Proteomes" id="UP000700334"/>
    </source>
</evidence>
<dbReference type="AlphaFoldDB" id="A0A8J6DGM2"/>
<feature type="compositionally biased region" description="Basic and acidic residues" evidence="1">
    <location>
        <begin position="136"/>
        <end position="145"/>
    </location>
</feature>
<dbReference type="FunFam" id="3.30.505.10:FF:000043">
    <property type="entry name" value="SH3 domain binding protein 2"/>
    <property type="match status" value="1"/>
</dbReference>
<dbReference type="GO" id="GO:0017124">
    <property type="term" value="F:SH3 domain binding"/>
    <property type="evidence" value="ECO:0007669"/>
    <property type="project" value="TreeGrafter"/>
</dbReference>
<proteinExistence type="predicted"/>
<keyword evidence="3" id="KW-1185">Reference proteome</keyword>
<gene>
    <name evidence="2" type="ORF">J0S82_019587</name>
</gene>
<dbReference type="PANTHER" id="PTHR15126">
    <property type="entry name" value="SH3-BINDING"/>
    <property type="match status" value="1"/>
</dbReference>
<reference evidence="2" key="1">
    <citation type="journal article" date="2021" name="Evol. Appl.">
        <title>The genome of the Pyrenean desman and the effects of bottlenecks and inbreeding on the genomic landscape of an endangered species.</title>
        <authorList>
            <person name="Escoda L."/>
            <person name="Castresana J."/>
        </authorList>
    </citation>
    <scope>NUCLEOTIDE SEQUENCE</scope>
    <source>
        <strain evidence="2">IBE-C5619</strain>
    </source>
</reference>
<protein>
    <submittedName>
        <fullName evidence="2">SH3 domain-binding protein 2</fullName>
    </submittedName>
</protein>
<dbReference type="OrthoDB" id="10254483at2759"/>
<dbReference type="InterPro" id="IPR036860">
    <property type="entry name" value="SH2_dom_sf"/>
</dbReference>
<feature type="region of interest" description="Disordered" evidence="1">
    <location>
        <begin position="82"/>
        <end position="145"/>
    </location>
</feature>
<dbReference type="GO" id="GO:0007165">
    <property type="term" value="P:signal transduction"/>
    <property type="evidence" value="ECO:0007669"/>
    <property type="project" value="InterPro"/>
</dbReference>